<proteinExistence type="predicted"/>
<dbReference type="RefSeq" id="WP_165300781.1">
    <property type="nucleotide sequence ID" value="NZ_JAAKZZ010000267.1"/>
</dbReference>
<dbReference type="EMBL" id="JAAKZZ010000267">
    <property type="protein sequence ID" value="NGO71139.1"/>
    <property type="molecule type" value="Genomic_DNA"/>
</dbReference>
<evidence type="ECO:0000313" key="1">
    <source>
        <dbReference type="EMBL" id="NGO71139.1"/>
    </source>
</evidence>
<comment type="caution">
    <text evidence="1">The sequence shown here is derived from an EMBL/GenBank/DDBJ whole genome shotgun (WGS) entry which is preliminary data.</text>
</comment>
<sequence>MSESRSTEKEDISGVKERIESAEKSIADLEKTTYNIKHEEGRAKGEIAGVVGQIAGLDSGLRLASLDFSVLNFVVGKLQERRANRREEAAQRLPEQLRRDISGAGLRLDVAELKIRNSAVRISDVEQRVRRSSRRTNQLERDLVQFRRRLNTRVDVVERRIAGMRAGVRATPGARTANVGNTSGFQDTANQINRVEARVNALVAALG</sequence>
<organism evidence="1 2">
    <name type="scientific">Streptomyces boncukensis</name>
    <dbReference type="NCBI Taxonomy" id="2711219"/>
    <lineage>
        <taxon>Bacteria</taxon>
        <taxon>Bacillati</taxon>
        <taxon>Actinomycetota</taxon>
        <taxon>Actinomycetes</taxon>
        <taxon>Kitasatosporales</taxon>
        <taxon>Streptomycetaceae</taxon>
        <taxon>Streptomyces</taxon>
    </lineage>
</organism>
<reference evidence="1 2" key="1">
    <citation type="submission" date="2020-02" db="EMBL/GenBank/DDBJ databases">
        <title>Whole-genome analyses of novel actinobacteria.</title>
        <authorList>
            <person name="Sahin N."/>
            <person name="Tatar D."/>
        </authorList>
    </citation>
    <scope>NUCLEOTIDE SEQUENCE [LARGE SCALE GENOMIC DNA]</scope>
    <source>
        <strain evidence="1 2">SB3404</strain>
    </source>
</reference>
<name>A0A6G4X0R3_9ACTN</name>
<keyword evidence="2" id="KW-1185">Reference proteome</keyword>
<protein>
    <submittedName>
        <fullName evidence="1">Uncharacterized protein</fullName>
    </submittedName>
</protein>
<evidence type="ECO:0000313" key="2">
    <source>
        <dbReference type="Proteomes" id="UP000477722"/>
    </source>
</evidence>
<dbReference type="Proteomes" id="UP000477722">
    <property type="component" value="Unassembled WGS sequence"/>
</dbReference>
<accession>A0A6G4X0R3</accession>
<dbReference type="AlphaFoldDB" id="A0A6G4X0R3"/>
<gene>
    <name evidence="1" type="ORF">G5C65_22815</name>
</gene>